<evidence type="ECO:0000313" key="3">
    <source>
        <dbReference type="Proteomes" id="UP001528411"/>
    </source>
</evidence>
<evidence type="ECO:0000259" key="1">
    <source>
        <dbReference type="Pfam" id="PF00248"/>
    </source>
</evidence>
<name>A0ABT5FIR3_9GAMM</name>
<feature type="domain" description="NADP-dependent oxidoreductase" evidence="1">
    <location>
        <begin position="6"/>
        <end position="88"/>
    </location>
</feature>
<comment type="caution">
    <text evidence="2">The sequence shown here is derived from an EMBL/GenBank/DDBJ whole genome shotgun (WGS) entry which is preliminary data.</text>
</comment>
<dbReference type="Pfam" id="PF00248">
    <property type="entry name" value="Aldo_ket_red"/>
    <property type="match status" value="1"/>
</dbReference>
<dbReference type="Gene3D" id="3.20.20.100">
    <property type="entry name" value="NADP-dependent oxidoreductase domain"/>
    <property type="match status" value="1"/>
</dbReference>
<keyword evidence="3" id="KW-1185">Reference proteome</keyword>
<dbReference type="EMBL" id="JAQOMS010000002">
    <property type="protein sequence ID" value="MDC2891095.1"/>
    <property type="molecule type" value="Genomic_DNA"/>
</dbReference>
<dbReference type="InterPro" id="IPR023210">
    <property type="entry name" value="NADP_OxRdtase_dom"/>
</dbReference>
<accession>A0ABT5FIR3</accession>
<dbReference type="RefSeq" id="WP_272182134.1">
    <property type="nucleotide sequence ID" value="NZ_JAQOMS010000002.1"/>
</dbReference>
<organism evidence="2 3">
    <name type="scientific">Psychrosphaera algicola</name>
    <dbReference type="NCBI Taxonomy" id="3023714"/>
    <lineage>
        <taxon>Bacteria</taxon>
        <taxon>Pseudomonadati</taxon>
        <taxon>Pseudomonadota</taxon>
        <taxon>Gammaproteobacteria</taxon>
        <taxon>Alteromonadales</taxon>
        <taxon>Pseudoalteromonadaceae</taxon>
        <taxon>Psychrosphaera</taxon>
    </lineage>
</organism>
<evidence type="ECO:0000313" key="2">
    <source>
        <dbReference type="EMBL" id="MDC2891095.1"/>
    </source>
</evidence>
<dbReference type="InterPro" id="IPR036812">
    <property type="entry name" value="NAD(P)_OxRdtase_dom_sf"/>
</dbReference>
<sequence length="123" mass="13651">MLKTGEIFSWMEAFQQEGLITHYGASVETIEDALVCCQSNSLATLQIIFNIFRQDAVEKLLPIAEQKNIGIIARLPLASGLLSGRMQKIVLFQLRITVTTTVTAPHLMLVKPSMVCHLNLVLI</sequence>
<dbReference type="Proteomes" id="UP001528411">
    <property type="component" value="Unassembled WGS sequence"/>
</dbReference>
<reference evidence="2 3" key="1">
    <citation type="submission" date="2023-01" db="EMBL/GenBank/DDBJ databases">
        <title>Psychrosphaera sp. nov., isolated from marine algae.</title>
        <authorList>
            <person name="Bayburt H."/>
            <person name="Choi B.J."/>
            <person name="Kim J.M."/>
            <person name="Choi D.G."/>
            <person name="Jeon C.O."/>
        </authorList>
    </citation>
    <scope>NUCLEOTIDE SEQUENCE [LARGE SCALE GENOMIC DNA]</scope>
    <source>
        <strain evidence="2 3">G1-22</strain>
    </source>
</reference>
<proteinExistence type="predicted"/>
<protein>
    <submittedName>
        <fullName evidence="2">Aldo/keto reductase</fullName>
    </submittedName>
</protein>
<dbReference type="SUPFAM" id="SSF51430">
    <property type="entry name" value="NAD(P)-linked oxidoreductase"/>
    <property type="match status" value="1"/>
</dbReference>
<gene>
    <name evidence="2" type="ORF">PN838_23085</name>
</gene>